<name>A0A1L3GQ44_9BACT</name>
<dbReference type="RefSeq" id="WP_072284012.1">
    <property type="nucleotide sequence ID" value="NZ_CP015519.1"/>
</dbReference>
<dbReference type="KEGG" id="pef:A7E78_09515"/>
<evidence type="ECO:0000256" key="2">
    <source>
        <dbReference type="SAM" id="Phobius"/>
    </source>
</evidence>
<protein>
    <recommendedName>
        <fullName evidence="3">Mce/MlaD domain-containing protein</fullName>
    </recommendedName>
</protein>
<dbReference type="STRING" id="1842532.A7E78_09515"/>
<organism evidence="4 5">
    <name type="scientific">Syntrophotalea acetylenivorans</name>
    <dbReference type="NCBI Taxonomy" id="1842532"/>
    <lineage>
        <taxon>Bacteria</taxon>
        <taxon>Pseudomonadati</taxon>
        <taxon>Thermodesulfobacteriota</taxon>
        <taxon>Desulfuromonadia</taxon>
        <taxon>Desulfuromonadales</taxon>
        <taxon>Syntrophotaleaceae</taxon>
        <taxon>Syntrophotalea</taxon>
    </lineage>
</organism>
<evidence type="ECO:0000313" key="4">
    <source>
        <dbReference type="EMBL" id="APG28052.1"/>
    </source>
</evidence>
<dbReference type="OrthoDB" id="9806984at2"/>
<dbReference type="InterPro" id="IPR003399">
    <property type="entry name" value="Mce/MlaD"/>
</dbReference>
<dbReference type="Pfam" id="PF02470">
    <property type="entry name" value="MlaD"/>
    <property type="match status" value="1"/>
</dbReference>
<dbReference type="Proteomes" id="UP000182517">
    <property type="component" value="Chromosome"/>
</dbReference>
<dbReference type="Gene3D" id="1.20.5.50">
    <property type="match status" value="1"/>
</dbReference>
<feature type="coiled-coil region" evidence="1">
    <location>
        <begin position="274"/>
        <end position="308"/>
    </location>
</feature>
<evidence type="ECO:0000256" key="1">
    <source>
        <dbReference type="SAM" id="Coils"/>
    </source>
</evidence>
<feature type="transmembrane region" description="Helical" evidence="2">
    <location>
        <begin position="12"/>
        <end position="34"/>
    </location>
</feature>
<keyword evidence="5" id="KW-1185">Reference proteome</keyword>
<keyword evidence="2" id="KW-1133">Transmembrane helix</keyword>
<evidence type="ECO:0000259" key="3">
    <source>
        <dbReference type="Pfam" id="PF02470"/>
    </source>
</evidence>
<sequence length="327" mass="36072">MSERANYFKIGLFVLCGAVIAVVGLLALGAGSLLQKKFFAESYFEESVQGLDIGSPIKFRGVQIGRVETITLVGSEYSTNKRYVLVRFSLYRDAVGALSQAAVKRFVDSEVEKGLRVRLAFQGVTGAAYLEADYLEAERAPWLSIDWQPDYPFLPSAPSTITRYSEAIDGILKNIEQIDIQSIASGLEKALTAMNGFMEKAQVGEIGQQTVQLMSELRATNRRLERMVSKAETPVDTLLQELPKTVQNLNRLTMQLNALAGDLPESITPLGSTLRRLNGMLAAEQQTIEETLDNIQQVSENLRDITDDARRYPAQMLLGAPPPPVEP</sequence>
<dbReference type="PANTHER" id="PTHR36698">
    <property type="entry name" value="BLL5892 PROTEIN"/>
    <property type="match status" value="1"/>
</dbReference>
<evidence type="ECO:0000313" key="5">
    <source>
        <dbReference type="Proteomes" id="UP000182517"/>
    </source>
</evidence>
<dbReference type="AlphaFoldDB" id="A0A1L3GQ44"/>
<gene>
    <name evidence="4" type="ORF">A7E78_09515</name>
</gene>
<proteinExistence type="predicted"/>
<reference evidence="4 5" key="1">
    <citation type="journal article" date="2017" name="Genome Announc.">
        <title>Complete Genome Sequences of Two Acetylene-Fermenting Pelobacter acetylenicus Strains.</title>
        <authorList>
            <person name="Sutton J.M."/>
            <person name="Baesman S.M."/>
            <person name="Fierst J.L."/>
            <person name="Poret-Peterson A.T."/>
            <person name="Oremland R.S."/>
            <person name="Dunlap D.S."/>
            <person name="Akob D.M."/>
        </authorList>
    </citation>
    <scope>NUCLEOTIDE SEQUENCE [LARGE SCALE GENOMIC DNA]</scope>
    <source>
        <strain evidence="4 5">SFB93</strain>
    </source>
</reference>
<keyword evidence="2" id="KW-0472">Membrane</keyword>
<feature type="domain" description="Mce/MlaD" evidence="3">
    <location>
        <begin position="47"/>
        <end position="132"/>
    </location>
</feature>
<accession>A0A1L3GQ44</accession>
<keyword evidence="1" id="KW-0175">Coiled coil</keyword>
<dbReference type="EMBL" id="CP015519">
    <property type="protein sequence ID" value="APG28052.1"/>
    <property type="molecule type" value="Genomic_DNA"/>
</dbReference>
<keyword evidence="2" id="KW-0812">Transmembrane</keyword>
<dbReference type="PANTHER" id="PTHR36698:SF2">
    <property type="entry name" value="MCE_MLAD DOMAIN-CONTAINING PROTEIN"/>
    <property type="match status" value="1"/>
</dbReference>